<accession>A0ABD1NVV3</accession>
<evidence type="ECO:0000313" key="2">
    <source>
        <dbReference type="Proteomes" id="UP001604277"/>
    </source>
</evidence>
<protein>
    <submittedName>
        <fullName evidence="1">Dehydrin ERD14</fullName>
    </submittedName>
</protein>
<proteinExistence type="predicted"/>
<organism evidence="1 2">
    <name type="scientific">Forsythia ovata</name>
    <dbReference type="NCBI Taxonomy" id="205694"/>
    <lineage>
        <taxon>Eukaryota</taxon>
        <taxon>Viridiplantae</taxon>
        <taxon>Streptophyta</taxon>
        <taxon>Embryophyta</taxon>
        <taxon>Tracheophyta</taxon>
        <taxon>Spermatophyta</taxon>
        <taxon>Magnoliopsida</taxon>
        <taxon>eudicotyledons</taxon>
        <taxon>Gunneridae</taxon>
        <taxon>Pentapetalae</taxon>
        <taxon>asterids</taxon>
        <taxon>lamiids</taxon>
        <taxon>Lamiales</taxon>
        <taxon>Oleaceae</taxon>
        <taxon>Forsythieae</taxon>
        <taxon>Forsythia</taxon>
    </lineage>
</organism>
<reference evidence="2" key="1">
    <citation type="submission" date="2024-07" db="EMBL/GenBank/DDBJ databases">
        <title>Two chromosome-level genome assemblies of Korean endemic species Abeliophyllum distichum and Forsythia ovata (Oleaceae).</title>
        <authorList>
            <person name="Jang H."/>
        </authorList>
    </citation>
    <scope>NUCLEOTIDE SEQUENCE [LARGE SCALE GENOMIC DNA]</scope>
</reference>
<comment type="caution">
    <text evidence="1">The sequence shown here is derived from an EMBL/GenBank/DDBJ whole genome shotgun (WGS) entry which is preliminary data.</text>
</comment>
<gene>
    <name evidence="1" type="ORF">Fot_57346</name>
</gene>
<dbReference type="EMBL" id="JBFOLJ010000102">
    <property type="protein sequence ID" value="KAL2455691.1"/>
    <property type="molecule type" value="Genomic_DNA"/>
</dbReference>
<dbReference type="Proteomes" id="UP001604277">
    <property type="component" value="Unassembled WGS sequence"/>
</dbReference>
<dbReference type="AlphaFoldDB" id="A0ABD1NVV3"/>
<keyword evidence="2" id="KW-1185">Reference proteome</keyword>
<sequence>MAEEVKHYQQNVDEPCDQASTAVKVVGEGGVEASDRGLFDFMGKKEEEKKPEEDVIVTEFEQKVQVCEEEEKKHESILQKLHRTSSSSSSSEVVSVSLAAAVWGFEPYLWYGFDPL</sequence>
<name>A0ABD1NVV3_9LAMI</name>
<evidence type="ECO:0000313" key="1">
    <source>
        <dbReference type="EMBL" id="KAL2455691.1"/>
    </source>
</evidence>